<dbReference type="RefSeq" id="WP_181931357.1">
    <property type="nucleotide sequence ID" value="NZ_CP054698.1"/>
</dbReference>
<organism evidence="1 2">
    <name type="scientific">Nostoc edaphicum CCNP1411</name>
    <dbReference type="NCBI Taxonomy" id="1472755"/>
    <lineage>
        <taxon>Bacteria</taxon>
        <taxon>Bacillati</taxon>
        <taxon>Cyanobacteriota</taxon>
        <taxon>Cyanophyceae</taxon>
        <taxon>Nostocales</taxon>
        <taxon>Nostocaceae</taxon>
        <taxon>Nostoc</taxon>
    </lineage>
</organism>
<evidence type="ECO:0000313" key="1">
    <source>
        <dbReference type="EMBL" id="QMS88163.1"/>
    </source>
</evidence>
<dbReference type="EMBL" id="CP054698">
    <property type="protein sequence ID" value="QMS88163.1"/>
    <property type="molecule type" value="Genomic_DNA"/>
</dbReference>
<proteinExistence type="predicted"/>
<dbReference type="Proteomes" id="UP000514713">
    <property type="component" value="Chromosome"/>
</dbReference>
<evidence type="ECO:0000313" key="2">
    <source>
        <dbReference type="Proteomes" id="UP000514713"/>
    </source>
</evidence>
<reference evidence="2" key="1">
    <citation type="submission" date="2020-06" db="EMBL/GenBank/DDBJ databases">
        <title>Nostoc edaphicum CCNP1411 genome.</title>
        <authorList>
            <person name="Fidor A."/>
            <person name="Grabski M."/>
            <person name="Gawor J."/>
            <person name="Gromadka R."/>
            <person name="Wegrzyn G."/>
            <person name="Mazur-Marzec H."/>
        </authorList>
    </citation>
    <scope>NUCLEOTIDE SEQUENCE [LARGE SCALE GENOMIC DNA]</scope>
    <source>
        <strain evidence="2">CCNP1411</strain>
    </source>
</reference>
<dbReference type="KEGG" id="ned:HUN01_11375"/>
<name>A0A7D7QRY2_9NOSO</name>
<accession>A0A7D7QRY2</accession>
<keyword evidence="2" id="KW-1185">Reference proteome</keyword>
<gene>
    <name evidence="1" type="ORF">HUN01_11375</name>
</gene>
<sequence length="81" mass="9748">MRFRVKLTPVASCPSLVFQGETPTLQESHPLIQQRLIHIVLFERCDAWIRLQLNYDHDVQVRYIKYLCNNRDRLPKLQTQR</sequence>
<dbReference type="AlphaFoldDB" id="A0A7D7QRY2"/>
<protein>
    <submittedName>
        <fullName evidence="1">Uncharacterized protein</fullName>
    </submittedName>
</protein>